<dbReference type="EMBL" id="FUWH01000005">
    <property type="protein sequence ID" value="SJZ87236.1"/>
    <property type="molecule type" value="Genomic_DNA"/>
</dbReference>
<evidence type="ECO:0000313" key="2">
    <source>
        <dbReference type="EMBL" id="SJZ87236.1"/>
    </source>
</evidence>
<dbReference type="InterPro" id="IPR010895">
    <property type="entry name" value="CHRD"/>
</dbReference>
<proteinExistence type="predicted"/>
<protein>
    <submittedName>
        <fullName evidence="2">CHRD domain-containing protein</fullName>
    </submittedName>
</protein>
<name>A0A1T4P7P4_9BACT</name>
<dbReference type="RefSeq" id="WP_078831509.1">
    <property type="nucleotide sequence ID" value="NZ_FUWH01000005.1"/>
</dbReference>
<evidence type="ECO:0000313" key="3">
    <source>
        <dbReference type="Proteomes" id="UP000190888"/>
    </source>
</evidence>
<organism evidence="2 3">
    <name type="scientific">Sediminibacterium ginsengisoli</name>
    <dbReference type="NCBI Taxonomy" id="413434"/>
    <lineage>
        <taxon>Bacteria</taxon>
        <taxon>Pseudomonadati</taxon>
        <taxon>Bacteroidota</taxon>
        <taxon>Chitinophagia</taxon>
        <taxon>Chitinophagales</taxon>
        <taxon>Chitinophagaceae</taxon>
        <taxon>Sediminibacterium</taxon>
    </lineage>
</organism>
<gene>
    <name evidence="2" type="ORF">SAMN04488132_105187</name>
</gene>
<dbReference type="AlphaFoldDB" id="A0A1T4P7P4"/>
<sequence>MNYTTSWNGLSGAPTSGGFYNGASGSAGTAVSPAWTMGTGWTGTGTTTGSMTLTSDQATQLRNGNWYYSMGTAANTGGEIRGQMTATAMP</sequence>
<reference evidence="2 3" key="1">
    <citation type="submission" date="2017-02" db="EMBL/GenBank/DDBJ databases">
        <authorList>
            <person name="Peterson S.W."/>
        </authorList>
    </citation>
    <scope>NUCLEOTIDE SEQUENCE [LARGE SCALE GENOMIC DNA]</scope>
    <source>
        <strain evidence="2 3">DSM 22335</strain>
    </source>
</reference>
<accession>A0A1T4P7P4</accession>
<dbReference type="Proteomes" id="UP000190888">
    <property type="component" value="Unassembled WGS sequence"/>
</dbReference>
<evidence type="ECO:0000259" key="1">
    <source>
        <dbReference type="Pfam" id="PF07452"/>
    </source>
</evidence>
<dbReference type="OrthoDB" id="571052at2"/>
<dbReference type="STRING" id="413434.SAMN04488132_105187"/>
<feature type="domain" description="CHRD" evidence="1">
    <location>
        <begin position="1"/>
        <end position="84"/>
    </location>
</feature>
<keyword evidence="3" id="KW-1185">Reference proteome</keyword>
<dbReference type="Pfam" id="PF07452">
    <property type="entry name" value="CHRD"/>
    <property type="match status" value="1"/>
</dbReference>